<feature type="domain" description="NADH:flavin oxidoreductase/NADH oxidase N-terminal" evidence="1">
    <location>
        <begin position="12"/>
        <end position="352"/>
    </location>
</feature>
<dbReference type="InterPro" id="IPR001155">
    <property type="entry name" value="OxRdtase_FMN_N"/>
</dbReference>
<accession>A0A5M3M9X6</accession>
<dbReference type="RefSeq" id="XP_007774173.1">
    <property type="nucleotide sequence ID" value="XM_007775983.1"/>
</dbReference>
<dbReference type="PANTHER" id="PTHR22893">
    <property type="entry name" value="NADH OXIDOREDUCTASE-RELATED"/>
    <property type="match status" value="1"/>
</dbReference>
<dbReference type="PANTHER" id="PTHR22893:SF91">
    <property type="entry name" value="NADPH DEHYDROGENASE 2-RELATED"/>
    <property type="match status" value="1"/>
</dbReference>
<dbReference type="InterPro" id="IPR045247">
    <property type="entry name" value="Oye-like"/>
</dbReference>
<dbReference type="Pfam" id="PF00724">
    <property type="entry name" value="Oxidored_FMN"/>
    <property type="match status" value="1"/>
</dbReference>
<dbReference type="GO" id="GO:0003959">
    <property type="term" value="F:NADPH dehydrogenase activity"/>
    <property type="evidence" value="ECO:0007669"/>
    <property type="project" value="TreeGrafter"/>
</dbReference>
<dbReference type="OrthoDB" id="276546at2759"/>
<gene>
    <name evidence="2" type="ORF">CONPUDRAFT_131692</name>
</gene>
<evidence type="ECO:0000313" key="3">
    <source>
        <dbReference type="Proteomes" id="UP000053558"/>
    </source>
</evidence>
<proteinExistence type="predicted"/>
<dbReference type="Proteomes" id="UP000053558">
    <property type="component" value="Unassembled WGS sequence"/>
</dbReference>
<dbReference type="KEGG" id="cput:CONPUDRAFT_131692"/>
<evidence type="ECO:0000259" key="1">
    <source>
        <dbReference type="Pfam" id="PF00724"/>
    </source>
</evidence>
<dbReference type="SUPFAM" id="SSF51395">
    <property type="entry name" value="FMN-linked oxidoreductases"/>
    <property type="match status" value="1"/>
</dbReference>
<dbReference type="InterPro" id="IPR013785">
    <property type="entry name" value="Aldolase_TIM"/>
</dbReference>
<name>A0A5M3M9X6_CONPW</name>
<dbReference type="OMA" id="YLQLMAF"/>
<keyword evidence="3" id="KW-1185">Reference proteome</keyword>
<dbReference type="CDD" id="cd02933">
    <property type="entry name" value="OYE_like_FMN"/>
    <property type="match status" value="1"/>
</dbReference>
<dbReference type="Gene3D" id="3.20.20.70">
    <property type="entry name" value="Aldolase class I"/>
    <property type="match status" value="1"/>
</dbReference>
<dbReference type="GeneID" id="19200364"/>
<protein>
    <submittedName>
        <fullName evidence="2">FMN-linked oxidoreductase</fullName>
    </submittedName>
</protein>
<comment type="caution">
    <text evidence="2">The sequence shown here is derived from an EMBL/GenBank/DDBJ whole genome shotgun (WGS) entry which is preliminary data.</text>
</comment>
<dbReference type="AlphaFoldDB" id="A0A5M3M9X6"/>
<dbReference type="EMBL" id="JH711588">
    <property type="protein sequence ID" value="EIW75445.1"/>
    <property type="molecule type" value="Genomic_DNA"/>
</dbReference>
<reference evidence="3" key="1">
    <citation type="journal article" date="2012" name="Science">
        <title>The Paleozoic origin of enzymatic lignin decomposition reconstructed from 31 fungal genomes.</title>
        <authorList>
            <person name="Floudas D."/>
            <person name="Binder M."/>
            <person name="Riley R."/>
            <person name="Barry K."/>
            <person name="Blanchette R.A."/>
            <person name="Henrissat B."/>
            <person name="Martinez A.T."/>
            <person name="Otillar R."/>
            <person name="Spatafora J.W."/>
            <person name="Yadav J.S."/>
            <person name="Aerts A."/>
            <person name="Benoit I."/>
            <person name="Boyd A."/>
            <person name="Carlson A."/>
            <person name="Copeland A."/>
            <person name="Coutinho P.M."/>
            <person name="de Vries R.P."/>
            <person name="Ferreira P."/>
            <person name="Findley K."/>
            <person name="Foster B."/>
            <person name="Gaskell J."/>
            <person name="Glotzer D."/>
            <person name="Gorecki P."/>
            <person name="Heitman J."/>
            <person name="Hesse C."/>
            <person name="Hori C."/>
            <person name="Igarashi K."/>
            <person name="Jurgens J.A."/>
            <person name="Kallen N."/>
            <person name="Kersten P."/>
            <person name="Kohler A."/>
            <person name="Kuees U."/>
            <person name="Kumar T.K.A."/>
            <person name="Kuo A."/>
            <person name="LaButti K."/>
            <person name="Larrondo L.F."/>
            <person name="Lindquist E."/>
            <person name="Ling A."/>
            <person name="Lombard V."/>
            <person name="Lucas S."/>
            <person name="Lundell T."/>
            <person name="Martin R."/>
            <person name="McLaughlin D.J."/>
            <person name="Morgenstern I."/>
            <person name="Morin E."/>
            <person name="Murat C."/>
            <person name="Nagy L.G."/>
            <person name="Nolan M."/>
            <person name="Ohm R.A."/>
            <person name="Patyshakuliyeva A."/>
            <person name="Rokas A."/>
            <person name="Ruiz-Duenas F.J."/>
            <person name="Sabat G."/>
            <person name="Salamov A."/>
            <person name="Samejima M."/>
            <person name="Schmutz J."/>
            <person name="Slot J.C."/>
            <person name="St John F."/>
            <person name="Stenlid J."/>
            <person name="Sun H."/>
            <person name="Sun S."/>
            <person name="Syed K."/>
            <person name="Tsang A."/>
            <person name="Wiebenga A."/>
            <person name="Young D."/>
            <person name="Pisabarro A."/>
            <person name="Eastwood D.C."/>
            <person name="Martin F."/>
            <person name="Cullen D."/>
            <person name="Grigoriev I.V."/>
            <person name="Hibbett D.S."/>
        </authorList>
    </citation>
    <scope>NUCLEOTIDE SEQUENCE [LARGE SCALE GENOMIC DNA]</scope>
    <source>
        <strain evidence="3">RWD-64-598 SS2</strain>
    </source>
</reference>
<evidence type="ECO:0000313" key="2">
    <source>
        <dbReference type="EMBL" id="EIW75445.1"/>
    </source>
</evidence>
<dbReference type="GO" id="GO:0010181">
    <property type="term" value="F:FMN binding"/>
    <property type="evidence" value="ECO:0007669"/>
    <property type="project" value="InterPro"/>
</dbReference>
<dbReference type="FunFam" id="3.20.20.70:FF:000138">
    <property type="entry name" value="NADPH dehydrogenase 1"/>
    <property type="match status" value="1"/>
</dbReference>
<sequence length="381" mass="41550">MTIAQTTPTPALFQPLRVGTSELKHRVVLAPLTRFRNHASHVPGPQLAEHYAQRGSVPGTLLISEATYIAPRAAGLAHAPGIWNDEQVDEWRKVTDAVHAKGSFIYLQLWALGRTADPTSLAGEGTSLTTGKPYDVVAPSPVPLPKPDGTTGALPRELTVPEIKEYVHLYATAAENAVHRAGFDGIELHGANGFLIDQFLQDVSNTRDDAYGGSVENRVRFTLEVIDAVIQAIGKERTAIRISPWGKIQGMGMSDPVPTFTHLVAQLAARDIAYIHVIEPRAQGLEVIEDAPGSNDFLRKIWGSRPYIAAGGFTRESGIKDAEENLKSGLVAYGRLFISNPDLPKRLEKDLALTPSDRSKYYLLGDLTPLGYTDWEFAEES</sequence>
<organism evidence="2 3">
    <name type="scientific">Coniophora puteana (strain RWD-64-598)</name>
    <name type="common">Brown rot fungus</name>
    <dbReference type="NCBI Taxonomy" id="741705"/>
    <lineage>
        <taxon>Eukaryota</taxon>
        <taxon>Fungi</taxon>
        <taxon>Dikarya</taxon>
        <taxon>Basidiomycota</taxon>
        <taxon>Agaricomycotina</taxon>
        <taxon>Agaricomycetes</taxon>
        <taxon>Agaricomycetidae</taxon>
        <taxon>Boletales</taxon>
        <taxon>Coniophorineae</taxon>
        <taxon>Coniophoraceae</taxon>
        <taxon>Coniophora</taxon>
    </lineage>
</organism>